<dbReference type="PANTHER" id="PTHR44899">
    <property type="entry name" value="CAMK FAMILY PROTEIN KINASE"/>
    <property type="match status" value="1"/>
</dbReference>
<evidence type="ECO:0000256" key="5">
    <source>
        <dbReference type="ARBA" id="ARBA00022777"/>
    </source>
</evidence>
<dbReference type="InterPro" id="IPR000719">
    <property type="entry name" value="Prot_kinase_dom"/>
</dbReference>
<dbReference type="GO" id="GO:0005524">
    <property type="term" value="F:ATP binding"/>
    <property type="evidence" value="ECO:0007669"/>
    <property type="project" value="UniProtKB-KW"/>
</dbReference>
<accession>A0A9W6X7R6</accession>
<dbReference type="InterPro" id="IPR011009">
    <property type="entry name" value="Kinase-like_dom_sf"/>
</dbReference>
<reference evidence="10" key="1">
    <citation type="submission" date="2023-04" db="EMBL/GenBank/DDBJ databases">
        <title>Phytophthora lilii NBRC 32176.</title>
        <authorList>
            <person name="Ichikawa N."/>
            <person name="Sato H."/>
            <person name="Tonouchi N."/>
        </authorList>
    </citation>
    <scope>NUCLEOTIDE SEQUENCE</scope>
    <source>
        <strain evidence="10">NBRC 32176</strain>
    </source>
</reference>
<keyword evidence="4" id="KW-0547">Nucleotide-binding</keyword>
<evidence type="ECO:0000256" key="6">
    <source>
        <dbReference type="ARBA" id="ARBA00022840"/>
    </source>
</evidence>
<feature type="domain" description="Protein kinase" evidence="9">
    <location>
        <begin position="1"/>
        <end position="194"/>
    </location>
</feature>
<keyword evidence="3" id="KW-0808">Transferase</keyword>
<dbReference type="SUPFAM" id="SSF56112">
    <property type="entry name" value="Protein kinase-like (PK-like)"/>
    <property type="match status" value="1"/>
</dbReference>
<evidence type="ECO:0000256" key="7">
    <source>
        <dbReference type="ARBA" id="ARBA00047899"/>
    </source>
</evidence>
<evidence type="ECO:0000256" key="8">
    <source>
        <dbReference type="ARBA" id="ARBA00048679"/>
    </source>
</evidence>
<evidence type="ECO:0000256" key="1">
    <source>
        <dbReference type="ARBA" id="ARBA00012513"/>
    </source>
</evidence>
<evidence type="ECO:0000256" key="2">
    <source>
        <dbReference type="ARBA" id="ARBA00022527"/>
    </source>
</evidence>
<evidence type="ECO:0000256" key="4">
    <source>
        <dbReference type="ARBA" id="ARBA00022741"/>
    </source>
</evidence>
<evidence type="ECO:0000313" key="11">
    <source>
        <dbReference type="Proteomes" id="UP001165083"/>
    </source>
</evidence>
<protein>
    <recommendedName>
        <fullName evidence="1">non-specific serine/threonine protein kinase</fullName>
        <ecNumber evidence="1">2.7.11.1</ecNumber>
    </recommendedName>
</protein>
<name>A0A9W6X7R6_9STRA</name>
<keyword evidence="2" id="KW-0723">Serine/threonine-protein kinase</keyword>
<dbReference type="Gene3D" id="1.10.510.10">
    <property type="entry name" value="Transferase(Phosphotransferase) domain 1"/>
    <property type="match status" value="1"/>
</dbReference>
<dbReference type="EMBL" id="BSXW01001054">
    <property type="protein sequence ID" value="GMF33212.1"/>
    <property type="molecule type" value="Genomic_DNA"/>
</dbReference>
<evidence type="ECO:0000259" key="9">
    <source>
        <dbReference type="PROSITE" id="PS50011"/>
    </source>
</evidence>
<gene>
    <name evidence="10" type="ORF">Plil01_001416500</name>
</gene>
<proteinExistence type="predicted"/>
<comment type="caution">
    <text evidence="10">The sequence shown here is derived from an EMBL/GenBank/DDBJ whole genome shotgun (WGS) entry which is preliminary data.</text>
</comment>
<dbReference type="GO" id="GO:0004674">
    <property type="term" value="F:protein serine/threonine kinase activity"/>
    <property type="evidence" value="ECO:0007669"/>
    <property type="project" value="UniProtKB-KW"/>
</dbReference>
<dbReference type="OrthoDB" id="248923at2759"/>
<dbReference type="AlphaFoldDB" id="A0A9W6X7R6"/>
<dbReference type="SMART" id="SM00220">
    <property type="entry name" value="S_TKc"/>
    <property type="match status" value="1"/>
</dbReference>
<keyword evidence="5" id="KW-0418">Kinase</keyword>
<sequence>MEYCSGGDLRSYLKTAHRANGKQIQSLTEDKIWYWFVQLALGLHHMHQQRVLHRDVKAANIFLSNAGYLVLGDLGIAKTLTSGDMAATVIGTPLYMAPEVLDGKDYSFSSDVWALGCVLYELCTGKPPFKASHPAQLLNKICRTDYVPIQKGENLLSTSRLPTLVSSMLSSRPDLRPSVDQLLCDSIARIHIRRYCVDRLHSTTITAEERGVLVQQVTAFGIDANVVSNVSTLNNVKNEEVLMRTNVESYSRHKNQGGQNREDAERRLVAAREHDRQEHILFALEKLQQLRLQFPATFHFGSKIQPPVCVKEDGAKLPTPPAPPIDDDKATYTDPVVSDKWKDPVRATAKGVNQTHSRPALLGRSHSVPKDVAFTGIPRPGVPLTGMAKTFAARRPVCRDVRILKQQEAAKAAARYRRRDVHAPTAGGGQQHDFITCATRHKKQHWSGASCNSE</sequence>
<dbReference type="PROSITE" id="PS50011">
    <property type="entry name" value="PROTEIN_KINASE_DOM"/>
    <property type="match status" value="1"/>
</dbReference>
<dbReference type="PANTHER" id="PTHR44899:SF3">
    <property type="entry name" value="SERINE_THREONINE-PROTEIN KINASE NEK1"/>
    <property type="match status" value="1"/>
</dbReference>
<keyword evidence="6" id="KW-0067">ATP-binding</keyword>
<organism evidence="10 11">
    <name type="scientific">Phytophthora lilii</name>
    <dbReference type="NCBI Taxonomy" id="2077276"/>
    <lineage>
        <taxon>Eukaryota</taxon>
        <taxon>Sar</taxon>
        <taxon>Stramenopiles</taxon>
        <taxon>Oomycota</taxon>
        <taxon>Peronosporomycetes</taxon>
        <taxon>Peronosporales</taxon>
        <taxon>Peronosporaceae</taxon>
        <taxon>Phytophthora</taxon>
    </lineage>
</organism>
<dbReference type="Pfam" id="PF00069">
    <property type="entry name" value="Pkinase"/>
    <property type="match status" value="1"/>
</dbReference>
<comment type="catalytic activity">
    <reaction evidence="8">
        <text>L-seryl-[protein] + ATP = O-phospho-L-seryl-[protein] + ADP + H(+)</text>
        <dbReference type="Rhea" id="RHEA:17989"/>
        <dbReference type="Rhea" id="RHEA-COMP:9863"/>
        <dbReference type="Rhea" id="RHEA-COMP:11604"/>
        <dbReference type="ChEBI" id="CHEBI:15378"/>
        <dbReference type="ChEBI" id="CHEBI:29999"/>
        <dbReference type="ChEBI" id="CHEBI:30616"/>
        <dbReference type="ChEBI" id="CHEBI:83421"/>
        <dbReference type="ChEBI" id="CHEBI:456216"/>
        <dbReference type="EC" id="2.7.11.1"/>
    </reaction>
</comment>
<dbReference type="EC" id="2.7.11.1" evidence="1"/>
<dbReference type="InterPro" id="IPR051131">
    <property type="entry name" value="NEK_Ser/Thr_kinase_NIMA"/>
</dbReference>
<dbReference type="PROSITE" id="PS00108">
    <property type="entry name" value="PROTEIN_KINASE_ST"/>
    <property type="match status" value="1"/>
</dbReference>
<dbReference type="InterPro" id="IPR008271">
    <property type="entry name" value="Ser/Thr_kinase_AS"/>
</dbReference>
<comment type="catalytic activity">
    <reaction evidence="7">
        <text>L-threonyl-[protein] + ATP = O-phospho-L-threonyl-[protein] + ADP + H(+)</text>
        <dbReference type="Rhea" id="RHEA:46608"/>
        <dbReference type="Rhea" id="RHEA-COMP:11060"/>
        <dbReference type="Rhea" id="RHEA-COMP:11605"/>
        <dbReference type="ChEBI" id="CHEBI:15378"/>
        <dbReference type="ChEBI" id="CHEBI:30013"/>
        <dbReference type="ChEBI" id="CHEBI:30616"/>
        <dbReference type="ChEBI" id="CHEBI:61977"/>
        <dbReference type="ChEBI" id="CHEBI:456216"/>
        <dbReference type="EC" id="2.7.11.1"/>
    </reaction>
</comment>
<evidence type="ECO:0000313" key="10">
    <source>
        <dbReference type="EMBL" id="GMF33212.1"/>
    </source>
</evidence>
<dbReference type="Proteomes" id="UP001165083">
    <property type="component" value="Unassembled WGS sequence"/>
</dbReference>
<keyword evidence="11" id="KW-1185">Reference proteome</keyword>
<evidence type="ECO:0000256" key="3">
    <source>
        <dbReference type="ARBA" id="ARBA00022679"/>
    </source>
</evidence>